<dbReference type="Gene3D" id="3.90.550.10">
    <property type="entry name" value="Spore Coat Polysaccharide Biosynthesis Protein SpsA, Chain A"/>
    <property type="match status" value="1"/>
</dbReference>
<sequence length="318" mass="37909">MSYAPIMIPTLCRYEHLVKCVESLAVNSLASETELYIGLDYPTKESHWEGYRKIEQYLVSIEGFKKVHIVKREYNYGAERNSHELKKLIFEKYDRVIFTEDDNIFSPNFLEYINQALDKYNDDTGILAVCGYLHLADYPEMRNCTCIRLPAYDAWGYAIWRDRYEDYETDFSYETVIHTLTSFKQTIKIARKRIFTIFALLLIVNEKDVFGDTMYARKLLLENKKCIFPTISKVRNYGRDGSGTHASVEDQNAYENQRIDVCTDFALVENKDIKIQRKAERALKSYYRQPLKRIYWIVTRYLLFRIRYVLNKRRYEIK</sequence>
<protein>
    <recommendedName>
        <fullName evidence="3">Glycosyltransferase 2-like domain-containing protein</fullName>
    </recommendedName>
</protein>
<organism evidence="1 2">
    <name type="scientific">Coprobacter secundus subsp. similis</name>
    <dbReference type="NCBI Taxonomy" id="2751153"/>
    <lineage>
        <taxon>Bacteria</taxon>
        <taxon>Pseudomonadati</taxon>
        <taxon>Bacteroidota</taxon>
        <taxon>Bacteroidia</taxon>
        <taxon>Bacteroidales</taxon>
        <taxon>Barnesiellaceae</taxon>
        <taxon>Coprobacter</taxon>
    </lineage>
</organism>
<dbReference type="KEGG" id="copr:Cop2CBH44_15900"/>
<dbReference type="EMBL" id="AP023322">
    <property type="protein sequence ID" value="BCI63237.1"/>
    <property type="molecule type" value="Genomic_DNA"/>
</dbReference>
<name>A0A7G1I0I1_9BACT</name>
<dbReference type="RefSeq" id="WP_021932036.1">
    <property type="nucleotide sequence ID" value="NZ_AP023322.1"/>
</dbReference>
<dbReference type="SUPFAM" id="SSF53448">
    <property type="entry name" value="Nucleotide-diphospho-sugar transferases"/>
    <property type="match status" value="1"/>
</dbReference>
<evidence type="ECO:0008006" key="3">
    <source>
        <dbReference type="Google" id="ProtNLM"/>
    </source>
</evidence>
<dbReference type="AlphaFoldDB" id="A0A7G1I0I1"/>
<dbReference type="CDD" id="cd00761">
    <property type="entry name" value="Glyco_tranf_GTA_type"/>
    <property type="match status" value="1"/>
</dbReference>
<dbReference type="Proteomes" id="UP000594042">
    <property type="component" value="Chromosome"/>
</dbReference>
<proteinExistence type="predicted"/>
<dbReference type="InterPro" id="IPR029044">
    <property type="entry name" value="Nucleotide-diphossugar_trans"/>
</dbReference>
<keyword evidence="2" id="KW-1185">Reference proteome</keyword>
<reference evidence="2" key="1">
    <citation type="submission" date="2020-07" db="EMBL/GenBank/DDBJ databases">
        <title>Complete genome sequencing of Coprobacter sp. strain 2CBH44.</title>
        <authorList>
            <person name="Sakamoto M."/>
            <person name="Murakami T."/>
            <person name="Mori H."/>
        </authorList>
    </citation>
    <scope>NUCLEOTIDE SEQUENCE [LARGE SCALE GENOMIC DNA]</scope>
    <source>
        <strain evidence="2">2CBH44</strain>
    </source>
</reference>
<evidence type="ECO:0000313" key="1">
    <source>
        <dbReference type="EMBL" id="BCI63237.1"/>
    </source>
</evidence>
<gene>
    <name evidence="1" type="ORF">Cop2CBH44_15900</name>
</gene>
<accession>A0A7G1I0I1</accession>
<evidence type="ECO:0000313" key="2">
    <source>
        <dbReference type="Proteomes" id="UP000594042"/>
    </source>
</evidence>